<dbReference type="Pfam" id="PF18435">
    <property type="entry name" value="EstA_Ig_like"/>
    <property type="match status" value="1"/>
</dbReference>
<name>A0A3N0E3G6_SINP1</name>
<dbReference type="Proteomes" id="UP000267469">
    <property type="component" value="Unassembled WGS sequence"/>
</dbReference>
<accession>A0A3N0E3G6</accession>
<dbReference type="GO" id="GO:0008236">
    <property type="term" value="F:serine-type peptidase activity"/>
    <property type="evidence" value="ECO:0007669"/>
    <property type="project" value="InterPro"/>
</dbReference>
<dbReference type="Pfam" id="PF00326">
    <property type="entry name" value="Peptidase_S9"/>
    <property type="match status" value="1"/>
</dbReference>
<dbReference type="SUPFAM" id="SSF53474">
    <property type="entry name" value="alpha/beta-Hydrolases"/>
    <property type="match status" value="1"/>
</dbReference>
<reference evidence="4 5" key="1">
    <citation type="submission" date="2018-10" db="EMBL/GenBank/DDBJ databases">
        <title>Sinomicrobium pectinilyticum sp. nov., a pectinase-producing bacterium isolated from alkaline and saline soil, and emended description of the genus Sinomicrobium.</title>
        <authorList>
            <person name="Cheng B."/>
            <person name="Li C."/>
            <person name="Lai Q."/>
            <person name="Du M."/>
            <person name="Shao Z."/>
            <person name="Xu P."/>
            <person name="Yang C."/>
        </authorList>
    </citation>
    <scope>NUCLEOTIDE SEQUENCE [LARGE SCALE GENOMIC DNA]</scope>
    <source>
        <strain evidence="4 5">5DNS001</strain>
    </source>
</reference>
<keyword evidence="1" id="KW-0732">Signal</keyword>
<dbReference type="Gene3D" id="2.60.40.2180">
    <property type="match status" value="1"/>
</dbReference>
<comment type="caution">
    <text evidence="4">The sequence shown here is derived from an EMBL/GenBank/DDBJ whole genome shotgun (WGS) entry which is preliminary data.</text>
</comment>
<organism evidence="4 5">
    <name type="scientific">Sinomicrobium pectinilyticum</name>
    <dbReference type="NCBI Taxonomy" id="1084421"/>
    <lineage>
        <taxon>Bacteria</taxon>
        <taxon>Pseudomonadati</taxon>
        <taxon>Bacteroidota</taxon>
        <taxon>Flavobacteriia</taxon>
        <taxon>Flavobacteriales</taxon>
        <taxon>Flavobacteriaceae</taxon>
        <taxon>Sinomicrobium</taxon>
    </lineage>
</organism>
<evidence type="ECO:0000313" key="5">
    <source>
        <dbReference type="Proteomes" id="UP000267469"/>
    </source>
</evidence>
<dbReference type="InterPro" id="IPR041172">
    <property type="entry name" value="EstA_Ig-like_N"/>
</dbReference>
<dbReference type="InterPro" id="IPR050955">
    <property type="entry name" value="Plant_Biomass_Hydrol_Est"/>
</dbReference>
<dbReference type="PANTHER" id="PTHR43037">
    <property type="entry name" value="UNNAMED PRODUCT-RELATED"/>
    <property type="match status" value="1"/>
</dbReference>
<dbReference type="PROSITE" id="PS51257">
    <property type="entry name" value="PROKAR_LIPOPROTEIN"/>
    <property type="match status" value="1"/>
</dbReference>
<protein>
    <submittedName>
        <fullName evidence="4">Pyrroline-5-carboxylate reductase</fullName>
    </submittedName>
</protein>
<dbReference type="InterPro" id="IPR029058">
    <property type="entry name" value="AB_hydrolase_fold"/>
</dbReference>
<sequence length="432" mass="48280">MLKTINMKSIRFLFQLMGSLAVIGCSTGNNTREPINITAINEVFGDGLKNTGVILEYDQEIDNDELKKTAFEVTGRKISKIYANRLPEKTDKGKNGKYIIIELSQADKTFVSSVQKKGPQTNISEPGVIIKQTGIVTTTKGGSLQPGDKVYENNKTRNLVADDFLQKVYEDNETGLTINYNLFVPSDYDPEESYPLVLFMHDASVTGNSTKATLLQGNGATVWATPSEQSRHKAFVLAPQFSTRIVNDNWETTDDLDAVINLIKHLQKEYSIDKNRLYTTGQSGGCMMSIAMNIKYPACFAASYLVAGQWDTEKVSPMADDHIWIMVAEGDEKAYPGMNAITKELEAHGAKVSRAVWNGQSSPPEFSKLVEKMETEDSNIKYVALQKNTVVPEGVEENPVENHMYTWKIAYNIEGIRDWLFQQKNDRIPAEN</sequence>
<evidence type="ECO:0000259" key="2">
    <source>
        <dbReference type="Pfam" id="PF00326"/>
    </source>
</evidence>
<gene>
    <name evidence="4" type="ORF">ED312_17115</name>
</gene>
<evidence type="ECO:0000256" key="1">
    <source>
        <dbReference type="ARBA" id="ARBA00022729"/>
    </source>
</evidence>
<evidence type="ECO:0000313" key="4">
    <source>
        <dbReference type="EMBL" id="RNL82382.1"/>
    </source>
</evidence>
<keyword evidence="5" id="KW-1185">Reference proteome</keyword>
<proteinExistence type="predicted"/>
<dbReference type="GO" id="GO:0006508">
    <property type="term" value="P:proteolysis"/>
    <property type="evidence" value="ECO:0007669"/>
    <property type="project" value="InterPro"/>
</dbReference>
<dbReference type="InterPro" id="IPR001375">
    <property type="entry name" value="Peptidase_S9_cat"/>
</dbReference>
<dbReference type="OrthoDB" id="9764953at2"/>
<evidence type="ECO:0000259" key="3">
    <source>
        <dbReference type="Pfam" id="PF18435"/>
    </source>
</evidence>
<dbReference type="PANTHER" id="PTHR43037:SF1">
    <property type="entry name" value="BLL1128 PROTEIN"/>
    <property type="match status" value="1"/>
</dbReference>
<feature type="domain" description="Peptidase S9 prolyl oligopeptidase catalytic" evidence="2">
    <location>
        <begin position="253"/>
        <end position="325"/>
    </location>
</feature>
<dbReference type="EMBL" id="RJTM01000114">
    <property type="protein sequence ID" value="RNL82382.1"/>
    <property type="molecule type" value="Genomic_DNA"/>
</dbReference>
<dbReference type="Gene3D" id="3.40.50.1820">
    <property type="entry name" value="alpha/beta hydrolase"/>
    <property type="match status" value="1"/>
</dbReference>
<dbReference type="AlphaFoldDB" id="A0A3N0E3G6"/>
<feature type="domain" description="Esterase Ig-like N-terminal" evidence="3">
    <location>
        <begin position="36"/>
        <end position="142"/>
    </location>
</feature>